<dbReference type="PANTHER" id="PTHR39188">
    <property type="entry name" value="MEMBRANE-ASSOCIATED ZINC METALLOPROTEASE M50B"/>
    <property type="match status" value="1"/>
</dbReference>
<dbReference type="EMBL" id="CP019948">
    <property type="protein sequence ID" value="ARN82305.1"/>
    <property type="molecule type" value="Genomic_DNA"/>
</dbReference>
<evidence type="ECO:0000256" key="17">
    <source>
        <dbReference type="PROSITE-ProRule" id="PRU00703"/>
    </source>
</evidence>
<dbReference type="PROSITE" id="PS51371">
    <property type="entry name" value="CBS"/>
    <property type="match status" value="1"/>
</dbReference>
<evidence type="ECO:0000256" key="9">
    <source>
        <dbReference type="ARBA" id="ARBA00022833"/>
    </source>
</evidence>
<feature type="transmembrane region" description="Helical" evidence="14">
    <location>
        <begin position="15"/>
        <end position="33"/>
    </location>
</feature>
<comment type="cofactor">
    <cofactor evidence="14 16">
        <name>Zn(2+)</name>
        <dbReference type="ChEBI" id="CHEBI:29105"/>
    </cofactor>
    <text evidence="14 16">Binds 1 zinc ion per subunit.</text>
</comment>
<dbReference type="Pfam" id="PF02163">
    <property type="entry name" value="Peptidase_M50"/>
    <property type="match status" value="2"/>
</dbReference>
<feature type="transmembrane region" description="Helical" evidence="14">
    <location>
        <begin position="189"/>
        <end position="215"/>
    </location>
</feature>
<keyword evidence="3" id="KW-1003">Cell membrane</keyword>
<name>A0A1W6MXI2_9HYPH</name>
<keyword evidence="20" id="KW-1185">Reference proteome</keyword>
<evidence type="ECO:0000313" key="19">
    <source>
        <dbReference type="EMBL" id="ARN82305.1"/>
    </source>
</evidence>
<dbReference type="PANTHER" id="PTHR39188:SF3">
    <property type="entry name" value="STAGE IV SPORULATION PROTEIN FB"/>
    <property type="match status" value="1"/>
</dbReference>
<comment type="similarity">
    <text evidence="2 14">Belongs to the peptidase M50B family.</text>
</comment>
<dbReference type="SUPFAM" id="SSF54631">
    <property type="entry name" value="CBS-domain pair"/>
    <property type="match status" value="1"/>
</dbReference>
<evidence type="ECO:0000256" key="11">
    <source>
        <dbReference type="ARBA" id="ARBA00023049"/>
    </source>
</evidence>
<keyword evidence="4 14" id="KW-0645">Protease</keyword>
<keyword evidence="6 14" id="KW-0479">Metal-binding</keyword>
<sequence>MGWSVTIGRFFGTYVRIHITFLIFLAWIGFSAYQRAGIEAAKQSVVFIVAIFACVVLHEFGHILTARRYGVRSTQVTLLPIGGVADLDKMPEKPYQELLIALAGPLVNLVIAAILLVIAGAMDGEILRRIDDPSIGLVEKLAATNVFLAVFNMVPAFPMDGGRVLRAALSMWLGKQRATMIAAQIGQAFAFALGFLGLFGNPILIFIAFFVYFAAAAEAQNSFVQQATHEVRVVDVMETRVVSISRGATVGEAVDILLATSRESFPVLNASGGLIGLLSRDDIVEAVRDGDTNAPVAPFAHKEIATITPEQTLDAALEQLVDAPAVGVVAADGRLLGLVTKQSVAEVMLIKAARPDWQFSRGGRVG</sequence>
<dbReference type="Pfam" id="PF00571">
    <property type="entry name" value="CBS"/>
    <property type="match status" value="2"/>
</dbReference>
<keyword evidence="13 14" id="KW-0472">Membrane</keyword>
<evidence type="ECO:0000313" key="20">
    <source>
        <dbReference type="Proteomes" id="UP000193978"/>
    </source>
</evidence>
<dbReference type="Proteomes" id="UP000193978">
    <property type="component" value="Chromosome"/>
</dbReference>
<dbReference type="GO" id="GO:0046872">
    <property type="term" value="F:metal ion binding"/>
    <property type="evidence" value="ECO:0007669"/>
    <property type="project" value="UniProtKB-UniRule"/>
</dbReference>
<dbReference type="AlphaFoldDB" id="A0A1W6MXI2"/>
<dbReference type="OrthoDB" id="9781963at2"/>
<dbReference type="InterPro" id="IPR000644">
    <property type="entry name" value="CBS_dom"/>
</dbReference>
<dbReference type="CDD" id="cd06164">
    <property type="entry name" value="S2P-M50_SpoIVFB_CBS"/>
    <property type="match status" value="1"/>
</dbReference>
<evidence type="ECO:0000256" key="5">
    <source>
        <dbReference type="ARBA" id="ARBA00022692"/>
    </source>
</evidence>
<dbReference type="InterPro" id="IPR016483">
    <property type="entry name" value="UCP006404_Pept_M50_CBS"/>
</dbReference>
<evidence type="ECO:0000256" key="4">
    <source>
        <dbReference type="ARBA" id="ARBA00022670"/>
    </source>
</evidence>
<feature type="active site" evidence="15">
    <location>
        <position position="59"/>
    </location>
</feature>
<dbReference type="InterPro" id="IPR008915">
    <property type="entry name" value="Peptidase_M50"/>
</dbReference>
<keyword evidence="8 14" id="KW-0378">Hydrolase</keyword>
<protein>
    <recommendedName>
        <fullName evidence="14">Zinc metalloprotease</fullName>
    </recommendedName>
</protein>
<evidence type="ECO:0000256" key="12">
    <source>
        <dbReference type="ARBA" id="ARBA00023122"/>
    </source>
</evidence>
<dbReference type="KEGG" id="mbry:B1812_15775"/>
<evidence type="ECO:0000256" key="1">
    <source>
        <dbReference type="ARBA" id="ARBA00004651"/>
    </source>
</evidence>
<comment type="caution">
    <text evidence="14">Lacks conserved residue(s) required for the propagation of feature annotation.</text>
</comment>
<dbReference type="SMART" id="SM00116">
    <property type="entry name" value="CBS"/>
    <property type="match status" value="2"/>
</dbReference>
<accession>A0A1W6MXI2</accession>
<feature type="binding site" evidence="16">
    <location>
        <position position="58"/>
    </location>
    <ligand>
        <name>Zn(2+)</name>
        <dbReference type="ChEBI" id="CHEBI:29105"/>
        <note>catalytic</note>
    </ligand>
</feature>
<feature type="binding site" evidence="16">
    <location>
        <position position="160"/>
    </location>
    <ligand>
        <name>Zn(2+)</name>
        <dbReference type="ChEBI" id="CHEBI:29105"/>
        <note>catalytic</note>
    </ligand>
</feature>
<feature type="binding site" evidence="16">
    <location>
        <position position="62"/>
    </location>
    <ligand>
        <name>Zn(2+)</name>
        <dbReference type="ChEBI" id="CHEBI:29105"/>
        <note>catalytic</note>
    </ligand>
</feature>
<evidence type="ECO:0000259" key="18">
    <source>
        <dbReference type="PROSITE" id="PS51371"/>
    </source>
</evidence>
<keyword evidence="7" id="KW-0677">Repeat</keyword>
<evidence type="ECO:0000256" key="14">
    <source>
        <dbReference type="PIRNR" id="PIRNR006404"/>
    </source>
</evidence>
<dbReference type="PIRSF" id="PIRSF006404">
    <property type="entry name" value="UCP006404_Pept_M50_CBS"/>
    <property type="match status" value="1"/>
</dbReference>
<dbReference type="RefSeq" id="WP_085772430.1">
    <property type="nucleotide sequence ID" value="NZ_AP027149.1"/>
</dbReference>
<dbReference type="Gene3D" id="3.10.580.10">
    <property type="entry name" value="CBS-domain"/>
    <property type="match status" value="2"/>
</dbReference>
<comment type="subcellular location">
    <subcellularLocation>
        <location evidence="1">Cell membrane</location>
        <topology evidence="1">Multi-pass membrane protein</topology>
    </subcellularLocation>
</comment>
<reference evidence="19 20" key="1">
    <citation type="submission" date="2017-02" db="EMBL/GenBank/DDBJ databases">
        <authorList>
            <person name="Peterson S.W."/>
        </authorList>
    </citation>
    <scope>NUCLEOTIDE SEQUENCE [LARGE SCALE GENOMIC DNA]</scope>
    <source>
        <strain evidence="19 20">S285</strain>
    </source>
</reference>
<feature type="domain" description="CBS" evidence="18">
    <location>
        <begin position="237"/>
        <end position="296"/>
    </location>
</feature>
<evidence type="ECO:0000256" key="2">
    <source>
        <dbReference type="ARBA" id="ARBA00007931"/>
    </source>
</evidence>
<evidence type="ECO:0000256" key="13">
    <source>
        <dbReference type="ARBA" id="ARBA00023136"/>
    </source>
</evidence>
<keyword evidence="5 14" id="KW-0812">Transmembrane</keyword>
<keyword evidence="10 14" id="KW-1133">Transmembrane helix</keyword>
<dbReference type="GO" id="GO:0008237">
    <property type="term" value="F:metallopeptidase activity"/>
    <property type="evidence" value="ECO:0007669"/>
    <property type="project" value="UniProtKB-UniRule"/>
</dbReference>
<keyword evidence="11 14" id="KW-0482">Metalloprotease</keyword>
<evidence type="ECO:0000256" key="10">
    <source>
        <dbReference type="ARBA" id="ARBA00022989"/>
    </source>
</evidence>
<dbReference type="CDD" id="cd02205">
    <property type="entry name" value="CBS_pair_SF"/>
    <property type="match status" value="1"/>
</dbReference>
<dbReference type="STRING" id="655015.B1812_15775"/>
<dbReference type="InterPro" id="IPR046342">
    <property type="entry name" value="CBS_dom_sf"/>
</dbReference>
<feature type="transmembrane region" description="Helical" evidence="14">
    <location>
        <begin position="45"/>
        <end position="64"/>
    </location>
</feature>
<organism evidence="19 20">
    <name type="scientific">Methylocystis bryophila</name>
    <dbReference type="NCBI Taxonomy" id="655015"/>
    <lineage>
        <taxon>Bacteria</taxon>
        <taxon>Pseudomonadati</taxon>
        <taxon>Pseudomonadota</taxon>
        <taxon>Alphaproteobacteria</taxon>
        <taxon>Hyphomicrobiales</taxon>
        <taxon>Methylocystaceae</taxon>
        <taxon>Methylocystis</taxon>
    </lineage>
</organism>
<evidence type="ECO:0000256" key="3">
    <source>
        <dbReference type="ARBA" id="ARBA00022475"/>
    </source>
</evidence>
<evidence type="ECO:0000256" key="15">
    <source>
        <dbReference type="PIRSR" id="PIRSR006404-1"/>
    </source>
</evidence>
<evidence type="ECO:0000256" key="7">
    <source>
        <dbReference type="ARBA" id="ARBA00022737"/>
    </source>
</evidence>
<evidence type="ECO:0000256" key="6">
    <source>
        <dbReference type="ARBA" id="ARBA00022723"/>
    </source>
</evidence>
<evidence type="ECO:0000256" key="16">
    <source>
        <dbReference type="PIRSR" id="PIRSR006404-2"/>
    </source>
</evidence>
<feature type="transmembrane region" description="Helical" evidence="14">
    <location>
        <begin position="98"/>
        <end position="119"/>
    </location>
</feature>
<keyword evidence="12 17" id="KW-0129">CBS domain</keyword>
<evidence type="ECO:0000256" key="8">
    <source>
        <dbReference type="ARBA" id="ARBA00022801"/>
    </source>
</evidence>
<dbReference type="GO" id="GO:0005886">
    <property type="term" value="C:plasma membrane"/>
    <property type="evidence" value="ECO:0007669"/>
    <property type="project" value="UniProtKB-SubCell"/>
</dbReference>
<keyword evidence="9 14" id="KW-0862">Zinc</keyword>
<gene>
    <name evidence="19" type="ORF">B1812_15775</name>
</gene>
<dbReference type="GO" id="GO:0006508">
    <property type="term" value="P:proteolysis"/>
    <property type="evidence" value="ECO:0007669"/>
    <property type="project" value="UniProtKB-KW"/>
</dbReference>
<proteinExistence type="inferred from homology"/>